<dbReference type="Proteomes" id="UP000321332">
    <property type="component" value="Chromosome"/>
</dbReference>
<dbReference type="RefSeq" id="WP_014974891.1">
    <property type="nucleotide sequence ID" value="NZ_CP042374.1"/>
</dbReference>
<dbReference type="Pfam" id="PF00877">
    <property type="entry name" value="NLPC_P60"/>
    <property type="match status" value="1"/>
</dbReference>
<accession>A0AAE6IKK9</accession>
<dbReference type="AlphaFoldDB" id="A0AAE6IKK9"/>
<evidence type="ECO:0000259" key="5">
    <source>
        <dbReference type="Pfam" id="PF00877"/>
    </source>
</evidence>
<dbReference type="GeneID" id="61187282"/>
<organism evidence="6 7">
    <name type="scientific">Leuconostoc carnosum</name>
    <dbReference type="NCBI Taxonomy" id="1252"/>
    <lineage>
        <taxon>Bacteria</taxon>
        <taxon>Bacillati</taxon>
        <taxon>Bacillota</taxon>
        <taxon>Bacilli</taxon>
        <taxon>Lactobacillales</taxon>
        <taxon>Lactobacillaceae</taxon>
        <taxon>Leuconostoc</taxon>
    </lineage>
</organism>
<dbReference type="GO" id="GO:0008234">
    <property type="term" value="F:cysteine-type peptidase activity"/>
    <property type="evidence" value="ECO:0007669"/>
    <property type="project" value="UniProtKB-KW"/>
</dbReference>
<dbReference type="SUPFAM" id="SSF54001">
    <property type="entry name" value="Cysteine proteinases"/>
    <property type="match status" value="1"/>
</dbReference>
<evidence type="ECO:0000313" key="7">
    <source>
        <dbReference type="Proteomes" id="UP000321332"/>
    </source>
</evidence>
<comment type="similarity">
    <text evidence="1">Belongs to the peptidase C40 family.</text>
</comment>
<proteinExistence type="inferred from homology"/>
<feature type="domain" description="NlpC/P60" evidence="5">
    <location>
        <begin position="22"/>
        <end position="108"/>
    </location>
</feature>
<evidence type="ECO:0000256" key="4">
    <source>
        <dbReference type="ARBA" id="ARBA00022807"/>
    </source>
</evidence>
<dbReference type="GO" id="GO:0006508">
    <property type="term" value="P:proteolysis"/>
    <property type="evidence" value="ECO:0007669"/>
    <property type="project" value="UniProtKB-KW"/>
</dbReference>
<dbReference type="InterPro" id="IPR000064">
    <property type="entry name" value="NLP_P60_dom"/>
</dbReference>
<evidence type="ECO:0000313" key="6">
    <source>
        <dbReference type="EMBL" id="QEA33688.1"/>
    </source>
</evidence>
<dbReference type="OMA" id="FWGIPEQ"/>
<dbReference type="Gene3D" id="3.90.1720.10">
    <property type="entry name" value="endopeptidase domain like (from Nostoc punctiforme)"/>
    <property type="match status" value="1"/>
</dbReference>
<name>A0AAE6IKK9_LEUCA</name>
<gene>
    <name evidence="6" type="ORF">FGL89_05940</name>
</gene>
<evidence type="ECO:0000256" key="1">
    <source>
        <dbReference type="ARBA" id="ARBA00007074"/>
    </source>
</evidence>
<reference evidence="6 7" key="1">
    <citation type="submission" date="2019-06" db="EMBL/GenBank/DDBJ databases">
        <title>Genome analyses of bacteria isolated from kimchi.</title>
        <authorList>
            <person name="Lee S."/>
            <person name="Ahn S."/>
            <person name="Roh S."/>
        </authorList>
    </citation>
    <scope>NUCLEOTIDE SEQUENCE [LARGE SCALE GENOMIC DNA]</scope>
    <source>
        <strain evidence="6 7">CBA3620</strain>
    </source>
</reference>
<sequence>MTSNWLDLALAQLGNKYYSPGAFVAFIFNSTHVHSHVKSGKWSADLVDLTYDVYELNTIENTNPGDLLFWGIPEQPYTTGIYVGGGQFIAVDANDKRVKMQMLNKNWLPTFTGTVF</sequence>
<dbReference type="InterPro" id="IPR038765">
    <property type="entry name" value="Papain-like_cys_pep_sf"/>
</dbReference>
<evidence type="ECO:0000256" key="3">
    <source>
        <dbReference type="ARBA" id="ARBA00022801"/>
    </source>
</evidence>
<keyword evidence="3" id="KW-0378">Hydrolase</keyword>
<protein>
    <submittedName>
        <fullName evidence="6">NlpC/P60 family protein</fullName>
    </submittedName>
</protein>
<dbReference type="EMBL" id="CP042374">
    <property type="protein sequence ID" value="QEA33688.1"/>
    <property type="molecule type" value="Genomic_DNA"/>
</dbReference>
<keyword evidence="4" id="KW-0788">Thiol protease</keyword>
<keyword evidence="2" id="KW-0645">Protease</keyword>
<evidence type="ECO:0000256" key="2">
    <source>
        <dbReference type="ARBA" id="ARBA00022670"/>
    </source>
</evidence>